<proteinExistence type="predicted"/>
<keyword evidence="3" id="KW-1185">Reference proteome</keyword>
<feature type="coiled-coil region" evidence="1">
    <location>
        <begin position="32"/>
        <end position="81"/>
    </location>
</feature>
<organism evidence="2 3">
    <name type="scientific">Thermaerobacillus caldiproteolyticus</name>
    <dbReference type="NCBI Taxonomy" id="247480"/>
    <lineage>
        <taxon>Bacteria</taxon>
        <taxon>Bacillati</taxon>
        <taxon>Bacillota</taxon>
        <taxon>Bacilli</taxon>
        <taxon>Bacillales</taxon>
        <taxon>Anoxybacillaceae</taxon>
        <taxon>Thermaerobacillus</taxon>
    </lineage>
</organism>
<dbReference type="Proteomes" id="UP000523087">
    <property type="component" value="Unassembled WGS sequence"/>
</dbReference>
<keyword evidence="1" id="KW-0175">Coiled coil</keyword>
<dbReference type="GO" id="GO:0004812">
    <property type="term" value="F:aminoacyl-tRNA ligase activity"/>
    <property type="evidence" value="ECO:0007669"/>
    <property type="project" value="UniProtKB-KW"/>
</dbReference>
<evidence type="ECO:0000313" key="2">
    <source>
        <dbReference type="EMBL" id="MBA2876421.1"/>
    </source>
</evidence>
<keyword evidence="2" id="KW-0436">Ligase</keyword>
<evidence type="ECO:0000256" key="1">
    <source>
        <dbReference type="SAM" id="Coils"/>
    </source>
</evidence>
<keyword evidence="2" id="KW-0030">Aminoacyl-tRNA synthetase</keyword>
<accession>A0A7V9Z9L3</accession>
<reference evidence="2 3" key="1">
    <citation type="submission" date="2020-07" db="EMBL/GenBank/DDBJ databases">
        <title>Genomic Encyclopedia of Type Strains, Phase IV (KMG-IV): sequencing the most valuable type-strain genomes for metagenomic binning, comparative biology and taxonomic classification.</title>
        <authorList>
            <person name="Goeker M."/>
        </authorList>
    </citation>
    <scope>NUCLEOTIDE SEQUENCE [LARGE SCALE GENOMIC DNA]</scope>
    <source>
        <strain evidence="2 3">DSM 15730</strain>
    </source>
</reference>
<comment type="caution">
    <text evidence="2">The sequence shown here is derived from an EMBL/GenBank/DDBJ whole genome shotgun (WGS) entry which is preliminary data.</text>
</comment>
<sequence length="86" mass="10106">MPYHKDKQQAFQAAQQGTMEAKEWYDHLVRDRADYGSQLKHLKQEVNEAFEQINNALEVASEKQRAQLEQFRSDLQAIVDEVNEIE</sequence>
<evidence type="ECO:0000313" key="3">
    <source>
        <dbReference type="Proteomes" id="UP000523087"/>
    </source>
</evidence>
<gene>
    <name evidence="2" type="ORF">HNR31_003239</name>
</gene>
<name>A0A7V9Z9L3_9BACL</name>
<dbReference type="EMBL" id="JACDUT010000012">
    <property type="protein sequence ID" value="MBA2876421.1"/>
    <property type="molecule type" value="Genomic_DNA"/>
</dbReference>
<dbReference type="AlphaFoldDB" id="A0A7V9Z9L3"/>
<protein>
    <submittedName>
        <fullName evidence="2">Phenylalanyl-tRNA synthetase alpha subunit</fullName>
    </submittedName>
</protein>
<dbReference type="RefSeq" id="WP_181557121.1">
    <property type="nucleotide sequence ID" value="NZ_CP064060.1"/>
</dbReference>